<proteinExistence type="predicted"/>
<feature type="compositionally biased region" description="Low complexity" evidence="1">
    <location>
        <begin position="1510"/>
        <end position="1519"/>
    </location>
</feature>
<feature type="region of interest" description="Disordered" evidence="1">
    <location>
        <begin position="568"/>
        <end position="598"/>
    </location>
</feature>
<evidence type="ECO:0000256" key="1">
    <source>
        <dbReference type="SAM" id="MobiDB-lite"/>
    </source>
</evidence>
<comment type="caution">
    <text evidence="3">The sequence shown here is derived from an EMBL/GenBank/DDBJ whole genome shotgun (WGS) entry which is preliminary data.</text>
</comment>
<feature type="compositionally biased region" description="Basic and acidic residues" evidence="1">
    <location>
        <begin position="1193"/>
        <end position="1202"/>
    </location>
</feature>
<feature type="compositionally biased region" description="Low complexity" evidence="1">
    <location>
        <begin position="443"/>
        <end position="463"/>
    </location>
</feature>
<reference evidence="3 4" key="1">
    <citation type="journal article" date="2017" name="Mol. Biol. Evol.">
        <title>The 4-celled Tetrabaena socialis nuclear genome reveals the essential components for genetic control of cell number at the origin of multicellularity in the volvocine lineage.</title>
        <authorList>
            <person name="Featherston J."/>
            <person name="Arakaki Y."/>
            <person name="Hanschen E.R."/>
            <person name="Ferris P.J."/>
            <person name="Michod R.E."/>
            <person name="Olson B.J.S.C."/>
            <person name="Nozaki H."/>
            <person name="Durand P.M."/>
        </authorList>
    </citation>
    <scope>NUCLEOTIDE SEQUENCE [LARGE SCALE GENOMIC DNA]</scope>
    <source>
        <strain evidence="3 4">NIES-571</strain>
    </source>
</reference>
<feature type="compositionally biased region" description="Polar residues" evidence="1">
    <location>
        <begin position="1344"/>
        <end position="1364"/>
    </location>
</feature>
<sequence>MPADPPQGREFKTRPSAAPTCSMGVPRGDKGRCSASGNVAAAPPVSLIEDAVALGRGVSPPFDALQALLGASHHSAAEPPRVQWLGSEDDRVSRLHATLAVQWEAGRCPPLVTIEDHSRNGTFLNGVPLPPGRPIVLSNGDRISLVLSVNPLAEVTYKYEEAVPHPAAGAAAAVRGRNHLPRVAPAGGLAGPWSLPVPVVGSPRQRAAAPARTMSYNGGRTAVRRGDATASSGAATTGAESFSDSNGGGGSPLSPPAPAASAAAAAESACSRQHAPPPRSPDRRRLSRGLSEGSAYGTRATSVPLELEPGHEQDGTAAGGWRSDGPVAEELAGWQPSYRSNSPGLDRVRPRSEGSRQAANCSSRPAQQAASLAAPALRRNSSSSSSARATSTGSRDRPRPLSRLLRVTTPTSLPYPLPCDDMLLTFSDFGDVAAAVAAGAREARAEASAPRRSSACASPRAPRLGGADACESPRAAAPNAVRGNAFRDATGFGCAGAASTGHVHHALVPGGGAGGAPRDGLLSSPRGSAGSAPAAFATLDSCGDGSSPLPTELRLRARNSNRRRALCGERWETPLASSRASSTETTPRVLEASPPPPPAEWARPLALALGREGAAGAAAADAEAFWARLETQALGPLGTGPGEEGDWRRGQQEQQLSSRGSCAGESHDGIGGGGAHGATMGTAPVRQHAPGVGDGLPYTPRSLLRHLDERLGGSQRQRLAAAMANDAAAATAAVARGFGGFDSGGSSRMSSGPASHDGDGAGCGWARGWGGSRCGGCDDCGGGSGSEAWMDAGGDVRGCSAAEASPRAAAGPTAAPRWRSVLEDEEEDAPSFSRLLKPPPLQHLAQACGRTPPPPPCDDPQRSAAAWGGGDAWGAPRASTGGGSNDSNEPDCFAELVLRPYPQPPSVHDTVVRRPSASDSVLYDGAMRPPTSSCGGASDYEPAADAGACCAGVVSAAAAAARCEAEARGKAPARPPGLTALLLPPSREASWGEPTVPAGAEEAGAEGGAGGPAARVAATASRSSSEALTSKRGEEVAVTARSVMADRATEGPAGQENASTHVIARGEGGVASKHGISKVGRGVVDKFNAARHNTAIMSALGHPGLAQLVAREEDERKRRRARMRGLLLGRRAATATTTKSHNNSFSEGGVEDRGNSRYGGGGEYDNGYGGRYGSEAGNAADGSEQHYQLPRELRAPPGEQRRPTHGVGGGASGGAADRSPIRGAPAAAHAPLSYAAAAAAPRHAASPSPFHTAGAAAAAAVLGTSAAAPGREGRGGSDPGPLHAAAYTTSPAASAAAARAPPPRQLGPFAAAGGGGGAAAAAPTSSAPPAPRSGYGGYGGSASQEATQQQHPGYGSPTSNLSTVPSFSPRSSGYGRRSPGGSCDGGAGGEARAEAPEEGEGMGGMSALCPLHDEYLPLPAVRLHVRQAEEMLMRLRGLLEVVGAADGGEGPAAGRWQSAAARARCEELLSPLARLSREYPEVAETLSAMGAAQGYLIAIKWLMQPLQQQLQQGQQQQQQHHAPPGEHPSSASGSAADAAAGGDAAAQAHTCGEAEATGRAAEAPRSGGGEGGVEGAALEHEAGAWAAAGEALVVLRAACAALAPLLQLAPPPVGGPDGHDPRQQEALQHMRVGNQWAVARLGGAELLLRLLRHAAEAAGQRGEEAAGGGRGGKGAVAGELLGVAALTSLRLLVANNLMTQAHVASEGMDAVLHVLRTMPYSTAVQVTGLQLLAEVARGSDPAHAAVRQRLVEAGGARAAAEALHAALHGRPGCAEGERELLSAGAELLEALLEEPVSHGARKAAASELRRLRVLPLLGRCLDAVEAAEREEGVEWAGAHSWRHGAAGVAAPDPLLAARRRLEGRLQGLVGPARRQHAPAACGGGGPADCCAASDARSIAESDSCCDTEAASATWSNTSSSPAAATCGNAAADADVDASSPYGTAGASSAGASSTAAATAAGSGAGSATCRTTFLRTTTFFFTTRRRGAAAGSGRPWHSARCVSPSWLLATRAAPVAARAKKAARPAELRATSGTGTLGSKDGSTYFFRSATAAEERSEVPAPASRPTAESSAALEKKAAMRDCGVYWRSGPLASKTQLGRLSSICVRPLPWELARRAVRGNLCTEPYERVGATIHTVALVAAAMPSVLISTRSSSSLNLRAGGRESWSDETAAMADSMIIFCTKAGSAMRRPTKSRAHCG</sequence>
<accession>A0A2J8A2R7</accession>
<feature type="compositionally biased region" description="Low complexity" evidence="1">
    <location>
        <begin position="228"/>
        <end position="239"/>
    </location>
</feature>
<feature type="compositionally biased region" description="Low complexity" evidence="1">
    <location>
        <begin position="1365"/>
        <end position="1381"/>
    </location>
</feature>
<feature type="compositionally biased region" description="Low complexity" evidence="1">
    <location>
        <begin position="362"/>
        <end position="393"/>
    </location>
</feature>
<feature type="region of interest" description="Disordered" evidence="1">
    <location>
        <begin position="1193"/>
        <end position="1222"/>
    </location>
</feature>
<keyword evidence="4" id="KW-1185">Reference proteome</keyword>
<dbReference type="Proteomes" id="UP000236333">
    <property type="component" value="Unassembled WGS sequence"/>
</dbReference>
<dbReference type="Pfam" id="PF00498">
    <property type="entry name" value="FHA"/>
    <property type="match status" value="1"/>
</dbReference>
<feature type="compositionally biased region" description="Polar residues" evidence="1">
    <location>
        <begin position="575"/>
        <end position="586"/>
    </location>
</feature>
<feature type="region of interest" description="Disordered" evidence="1">
    <location>
        <begin position="967"/>
        <end position="1036"/>
    </location>
</feature>
<organism evidence="3 4">
    <name type="scientific">Tetrabaena socialis</name>
    <dbReference type="NCBI Taxonomy" id="47790"/>
    <lineage>
        <taxon>Eukaryota</taxon>
        <taxon>Viridiplantae</taxon>
        <taxon>Chlorophyta</taxon>
        <taxon>core chlorophytes</taxon>
        <taxon>Chlorophyceae</taxon>
        <taxon>CS clade</taxon>
        <taxon>Chlamydomonadales</taxon>
        <taxon>Tetrabaenaceae</taxon>
        <taxon>Tetrabaena</taxon>
    </lineage>
</organism>
<name>A0A2J8A2R7_9CHLO</name>
<dbReference type="EMBL" id="PGGS01000214">
    <property type="protein sequence ID" value="PNH06810.1"/>
    <property type="molecule type" value="Genomic_DNA"/>
</dbReference>
<dbReference type="InterPro" id="IPR000253">
    <property type="entry name" value="FHA_dom"/>
</dbReference>
<feature type="compositionally biased region" description="Low complexity" evidence="1">
    <location>
        <begin position="1553"/>
        <end position="1565"/>
    </location>
</feature>
<evidence type="ECO:0000259" key="2">
    <source>
        <dbReference type="PROSITE" id="PS50006"/>
    </source>
</evidence>
<dbReference type="OrthoDB" id="552503at2759"/>
<feature type="region of interest" description="Disordered" evidence="1">
    <location>
        <begin position="1132"/>
        <end position="1162"/>
    </location>
</feature>
<dbReference type="PROSITE" id="PS50006">
    <property type="entry name" value="FHA_DOMAIN"/>
    <property type="match status" value="1"/>
</dbReference>
<feature type="region of interest" description="Disordered" evidence="1">
    <location>
        <begin position="1"/>
        <end position="31"/>
    </location>
</feature>
<dbReference type="InterPro" id="IPR008984">
    <property type="entry name" value="SMAD_FHA_dom_sf"/>
</dbReference>
<feature type="compositionally biased region" description="Low complexity" evidence="1">
    <location>
        <begin position="992"/>
        <end position="1002"/>
    </location>
</feature>
<feature type="compositionally biased region" description="Low complexity" evidence="1">
    <location>
        <begin position="1529"/>
        <end position="1546"/>
    </location>
</feature>
<dbReference type="Gene3D" id="2.60.200.20">
    <property type="match status" value="1"/>
</dbReference>
<feature type="region of interest" description="Disordered" evidence="1">
    <location>
        <begin position="1510"/>
        <end position="1574"/>
    </location>
</feature>
<protein>
    <recommendedName>
        <fullName evidence="2">FHA domain-containing protein</fullName>
    </recommendedName>
</protein>
<dbReference type="SMART" id="SM00240">
    <property type="entry name" value="FHA"/>
    <property type="match status" value="1"/>
</dbReference>
<feature type="region of interest" description="Disordered" evidence="1">
    <location>
        <begin position="206"/>
        <end position="407"/>
    </location>
</feature>
<gene>
    <name evidence="3" type="ORF">TSOC_006795</name>
</gene>
<evidence type="ECO:0000313" key="4">
    <source>
        <dbReference type="Proteomes" id="UP000236333"/>
    </source>
</evidence>
<feature type="region of interest" description="Disordered" evidence="1">
    <location>
        <begin position="636"/>
        <end position="696"/>
    </location>
</feature>
<feature type="region of interest" description="Disordered" evidence="1">
    <location>
        <begin position="443"/>
        <end position="469"/>
    </location>
</feature>
<evidence type="ECO:0000313" key="3">
    <source>
        <dbReference type="EMBL" id="PNH06810.1"/>
    </source>
</evidence>
<feature type="compositionally biased region" description="Low complexity" evidence="1">
    <location>
        <begin position="259"/>
        <end position="269"/>
    </location>
</feature>
<feature type="region of interest" description="Disordered" evidence="1">
    <location>
        <begin position="1293"/>
        <end position="1404"/>
    </location>
</feature>
<dbReference type="SUPFAM" id="SSF49879">
    <property type="entry name" value="SMAD/FHA domain"/>
    <property type="match status" value="1"/>
</dbReference>
<feature type="domain" description="FHA" evidence="2">
    <location>
        <begin position="52"/>
        <end position="129"/>
    </location>
</feature>
<feature type="region of interest" description="Disordered" evidence="1">
    <location>
        <begin position="851"/>
        <end position="889"/>
    </location>
</feature>
<feature type="compositionally biased region" description="Low complexity" evidence="1">
    <location>
        <begin position="1012"/>
        <end position="1027"/>
    </location>
</feature>